<evidence type="ECO:0000256" key="3">
    <source>
        <dbReference type="ARBA" id="ARBA00022448"/>
    </source>
</evidence>
<dbReference type="PROSITE" id="PS51257">
    <property type="entry name" value="PROKAR_LIPOPROTEIN"/>
    <property type="match status" value="1"/>
</dbReference>
<dbReference type="GO" id="GO:1901678">
    <property type="term" value="P:iron coordination entity transport"/>
    <property type="evidence" value="ECO:0007669"/>
    <property type="project" value="UniProtKB-ARBA"/>
</dbReference>
<dbReference type="InterPro" id="IPR051313">
    <property type="entry name" value="Bact_iron-sidero_bind"/>
</dbReference>
<dbReference type="Proteomes" id="UP001239215">
    <property type="component" value="Unassembled WGS sequence"/>
</dbReference>
<gene>
    <name evidence="7" type="ORF">QE405_003038</name>
</gene>
<dbReference type="PANTHER" id="PTHR30532:SF24">
    <property type="entry name" value="FERRIC ENTEROBACTIN-BINDING PERIPLASMIC PROTEIN FEPB"/>
    <property type="match status" value="1"/>
</dbReference>
<evidence type="ECO:0000256" key="5">
    <source>
        <dbReference type="SAM" id="SignalP"/>
    </source>
</evidence>
<name>A0AAJ1X2X1_9ACTN</name>
<evidence type="ECO:0000313" key="8">
    <source>
        <dbReference type="Proteomes" id="UP001239215"/>
    </source>
</evidence>
<organism evidence="7 8">
    <name type="scientific">Nocardioides zeae</name>
    <dbReference type="NCBI Taxonomy" id="1457234"/>
    <lineage>
        <taxon>Bacteria</taxon>
        <taxon>Bacillati</taxon>
        <taxon>Actinomycetota</taxon>
        <taxon>Actinomycetes</taxon>
        <taxon>Propionibacteriales</taxon>
        <taxon>Nocardioidaceae</taxon>
        <taxon>Nocardioides</taxon>
    </lineage>
</organism>
<comment type="similarity">
    <text evidence="2">Belongs to the bacterial solute-binding protein 8 family.</text>
</comment>
<comment type="caution">
    <text evidence="7">The sequence shown here is derived from an EMBL/GenBank/DDBJ whole genome shotgun (WGS) entry which is preliminary data.</text>
</comment>
<feature type="domain" description="Fe/B12 periplasmic-binding" evidence="6">
    <location>
        <begin position="67"/>
        <end position="344"/>
    </location>
</feature>
<keyword evidence="4 5" id="KW-0732">Signal</keyword>
<feature type="signal peptide" evidence="5">
    <location>
        <begin position="1"/>
        <end position="27"/>
    </location>
</feature>
<dbReference type="EMBL" id="JAUTAN010000001">
    <property type="protein sequence ID" value="MDQ1105754.1"/>
    <property type="molecule type" value="Genomic_DNA"/>
</dbReference>
<dbReference type="RefSeq" id="WP_307202287.1">
    <property type="nucleotide sequence ID" value="NZ_JAUTAN010000001.1"/>
</dbReference>
<dbReference type="AlphaFoldDB" id="A0AAJ1X2X1"/>
<dbReference type="GO" id="GO:0030288">
    <property type="term" value="C:outer membrane-bounded periplasmic space"/>
    <property type="evidence" value="ECO:0007669"/>
    <property type="project" value="TreeGrafter"/>
</dbReference>
<keyword evidence="3" id="KW-0813">Transport</keyword>
<dbReference type="SUPFAM" id="SSF53807">
    <property type="entry name" value="Helical backbone' metal receptor"/>
    <property type="match status" value="1"/>
</dbReference>
<evidence type="ECO:0000259" key="6">
    <source>
        <dbReference type="PROSITE" id="PS50983"/>
    </source>
</evidence>
<evidence type="ECO:0000256" key="2">
    <source>
        <dbReference type="ARBA" id="ARBA00008814"/>
    </source>
</evidence>
<protein>
    <submittedName>
        <fullName evidence="7">Iron complex transport system substrate-binding protein</fullName>
    </submittedName>
</protein>
<accession>A0AAJ1X2X1</accession>
<dbReference type="PROSITE" id="PS50983">
    <property type="entry name" value="FE_B12_PBP"/>
    <property type="match status" value="1"/>
</dbReference>
<dbReference type="Pfam" id="PF01497">
    <property type="entry name" value="Peripla_BP_2"/>
    <property type="match status" value="1"/>
</dbReference>
<dbReference type="PANTHER" id="PTHR30532">
    <property type="entry name" value="IRON III DICITRATE-BINDING PERIPLASMIC PROTEIN"/>
    <property type="match status" value="1"/>
</dbReference>
<feature type="chain" id="PRO_5042505294" evidence="5">
    <location>
        <begin position="28"/>
        <end position="351"/>
    </location>
</feature>
<evidence type="ECO:0000313" key="7">
    <source>
        <dbReference type="EMBL" id="MDQ1105754.1"/>
    </source>
</evidence>
<evidence type="ECO:0000256" key="1">
    <source>
        <dbReference type="ARBA" id="ARBA00004196"/>
    </source>
</evidence>
<dbReference type="Gene3D" id="3.40.50.1980">
    <property type="entry name" value="Nitrogenase molybdenum iron protein domain"/>
    <property type="match status" value="2"/>
</dbReference>
<sequence>MQLSSLRRASALVAATSVAMLGLSACATGSSDEDGAAPAANSSADTDAFPVTIESTYGEATIEEEPQRIVTLGVDGDNVAALGVAPIAVQKMTWGGNAAGTTDWFDDALAEIDGAEAPELLDVTDAVPTDQIIGLEPDVVIATNSGLTQDDFDKLSDAGIPVIAHPGVQWATTWEQSMETTGQALGRTEAAEEIIAETKADLEATAEENPDIVGASFIWAFFDPTDLSNVGVYTTVDNRPAILEELGMVSPPIVEEGGTDAFYFNVSAERAAELDADVILAYGTTPEESEQLVQTPLLQQIPPIANGNYVITLEPNDTLGLSFPSVLGIPYALDHFIPEVAAAIGGEPQVY</sequence>
<dbReference type="InterPro" id="IPR002491">
    <property type="entry name" value="ABC_transptr_periplasmic_BD"/>
</dbReference>
<reference evidence="7" key="1">
    <citation type="submission" date="2023-07" db="EMBL/GenBank/DDBJ databases">
        <title>Functional and genomic diversity of the sorghum phyllosphere microbiome.</title>
        <authorList>
            <person name="Shade A."/>
        </authorList>
    </citation>
    <scope>NUCLEOTIDE SEQUENCE</scope>
    <source>
        <strain evidence="7">SORGH_AS_1067</strain>
    </source>
</reference>
<comment type="subcellular location">
    <subcellularLocation>
        <location evidence="1">Cell envelope</location>
    </subcellularLocation>
</comment>
<proteinExistence type="inferred from homology"/>
<evidence type="ECO:0000256" key="4">
    <source>
        <dbReference type="ARBA" id="ARBA00022729"/>
    </source>
</evidence>